<keyword evidence="6" id="KW-1185">Reference proteome</keyword>
<evidence type="ECO:0000313" key="5">
    <source>
        <dbReference type="Proteomes" id="UP000037716"/>
    </source>
</evidence>
<name>A0A0M9CHR4_9FLAO</name>
<feature type="modified residue" description="4-aspartylphosphate" evidence="1">
    <location>
        <position position="59"/>
    </location>
</feature>
<evidence type="ECO:0000313" key="6">
    <source>
        <dbReference type="Proteomes" id="UP000183071"/>
    </source>
</evidence>
<reference evidence="4 6" key="2">
    <citation type="submission" date="2016-10" db="EMBL/GenBank/DDBJ databases">
        <authorList>
            <person name="Varghese N."/>
            <person name="Submissions S."/>
        </authorList>
    </citation>
    <scope>NUCLEOTIDE SEQUENCE [LARGE SCALE GENOMIC DNA]</scope>
    <source>
        <strain evidence="4 6">DSW-5</strain>
    </source>
</reference>
<keyword evidence="1" id="KW-0597">Phosphoprotein</keyword>
<evidence type="ECO:0000313" key="3">
    <source>
        <dbReference type="EMBL" id="KOY52696.1"/>
    </source>
</evidence>
<dbReference type="PATRIC" id="fig|1300348.6.peg.2257"/>
<dbReference type="SMART" id="SM00448">
    <property type="entry name" value="REC"/>
    <property type="match status" value="1"/>
</dbReference>
<dbReference type="InterPro" id="IPR001789">
    <property type="entry name" value="Sig_transdc_resp-reg_receiver"/>
</dbReference>
<dbReference type="EMBL" id="FNUE01000002">
    <property type="protein sequence ID" value="SEE50641.1"/>
    <property type="molecule type" value="Genomic_DNA"/>
</dbReference>
<dbReference type="PANTHER" id="PTHR44520">
    <property type="entry name" value="RESPONSE REGULATOR RCP1-RELATED"/>
    <property type="match status" value="1"/>
</dbReference>
<protein>
    <submittedName>
        <fullName evidence="4">Response regulator receiver domain-containing protein</fullName>
    </submittedName>
    <submittedName>
        <fullName evidence="3">Two-component system response regulator</fullName>
    </submittedName>
</protein>
<sequence>MENTLKILLVEDNLIEIMKMKRTISLLELNHTIHEAKNGEEALKCLEDKSNIPDLILLDLNMPKISGIEFLKIIKANKDLLHIPIVILTTSNNQKDLIECYKTGMSGYVLKPLKYEDYVKKIEKVLAYWSVNELIKA</sequence>
<dbReference type="EMBL" id="LGBR01000001">
    <property type="protein sequence ID" value="KOY52696.1"/>
    <property type="molecule type" value="Genomic_DNA"/>
</dbReference>
<reference evidence="3 5" key="1">
    <citation type="submission" date="2015-07" db="EMBL/GenBank/DDBJ databases">
        <title>Genome of Polaribacter dokdonenesis DSW-5, isolated from seawater off Dokdo in Korea.</title>
        <authorList>
            <person name="Yoon K."/>
            <person name="Song J.Y."/>
            <person name="Kim J.F."/>
        </authorList>
    </citation>
    <scope>NUCLEOTIDE SEQUENCE [LARGE SCALE GENOMIC DNA]</scope>
    <source>
        <strain evidence="3 5">DSW-5</strain>
    </source>
</reference>
<dbReference type="InterPro" id="IPR011006">
    <property type="entry name" value="CheY-like_superfamily"/>
</dbReference>
<dbReference type="OrthoDB" id="7631574at2"/>
<dbReference type="CDD" id="cd17557">
    <property type="entry name" value="REC_Rcp-like"/>
    <property type="match status" value="1"/>
</dbReference>
<proteinExistence type="predicted"/>
<dbReference type="AlphaFoldDB" id="A0A0M9CHR4"/>
<dbReference type="Proteomes" id="UP000183071">
    <property type="component" value="Unassembled WGS sequence"/>
</dbReference>
<organism evidence="3 5">
    <name type="scientific">Polaribacter dokdonensis DSW-5</name>
    <dbReference type="NCBI Taxonomy" id="1300348"/>
    <lineage>
        <taxon>Bacteria</taxon>
        <taxon>Pseudomonadati</taxon>
        <taxon>Bacteroidota</taxon>
        <taxon>Flavobacteriia</taxon>
        <taxon>Flavobacteriales</taxon>
        <taxon>Flavobacteriaceae</taxon>
    </lineage>
</organism>
<dbReference type="Pfam" id="PF00072">
    <property type="entry name" value="Response_reg"/>
    <property type="match status" value="1"/>
</dbReference>
<gene>
    <name evidence="3" type="ORF">I602_2256</name>
    <name evidence="4" type="ORF">SAMN05444353_2030</name>
</gene>
<evidence type="ECO:0000259" key="2">
    <source>
        <dbReference type="PROSITE" id="PS50110"/>
    </source>
</evidence>
<dbReference type="SUPFAM" id="SSF52172">
    <property type="entry name" value="CheY-like"/>
    <property type="match status" value="1"/>
</dbReference>
<accession>A0A0M9CHR4</accession>
<dbReference type="PANTHER" id="PTHR44520:SF2">
    <property type="entry name" value="RESPONSE REGULATOR RCP1"/>
    <property type="match status" value="1"/>
</dbReference>
<feature type="domain" description="Response regulatory" evidence="2">
    <location>
        <begin position="6"/>
        <end position="126"/>
    </location>
</feature>
<dbReference type="InterPro" id="IPR052893">
    <property type="entry name" value="TCS_response_regulator"/>
</dbReference>
<dbReference type="Proteomes" id="UP000037716">
    <property type="component" value="Unassembled WGS sequence"/>
</dbReference>
<comment type="caution">
    <text evidence="3">The sequence shown here is derived from an EMBL/GenBank/DDBJ whole genome shotgun (WGS) entry which is preliminary data.</text>
</comment>
<dbReference type="Gene3D" id="3.40.50.2300">
    <property type="match status" value="1"/>
</dbReference>
<evidence type="ECO:0000313" key="4">
    <source>
        <dbReference type="EMBL" id="SEE50641.1"/>
    </source>
</evidence>
<dbReference type="RefSeq" id="WP_053974782.1">
    <property type="nucleotide sequence ID" value="NZ_FNUE01000002.1"/>
</dbReference>
<dbReference type="GO" id="GO:0000160">
    <property type="term" value="P:phosphorelay signal transduction system"/>
    <property type="evidence" value="ECO:0007669"/>
    <property type="project" value="InterPro"/>
</dbReference>
<evidence type="ECO:0000256" key="1">
    <source>
        <dbReference type="PROSITE-ProRule" id="PRU00169"/>
    </source>
</evidence>
<dbReference type="PROSITE" id="PS50110">
    <property type="entry name" value="RESPONSE_REGULATORY"/>
    <property type="match status" value="1"/>
</dbReference>
<dbReference type="STRING" id="1300348.I602_2256"/>